<feature type="compositionally biased region" description="Low complexity" evidence="1">
    <location>
        <begin position="203"/>
        <end position="242"/>
    </location>
</feature>
<feature type="region of interest" description="Disordered" evidence="1">
    <location>
        <begin position="75"/>
        <end position="281"/>
    </location>
</feature>
<feature type="compositionally biased region" description="Pro residues" evidence="1">
    <location>
        <begin position="243"/>
        <end position="281"/>
    </location>
</feature>
<evidence type="ECO:0000313" key="2">
    <source>
        <dbReference type="EMBL" id="GFN96903.1"/>
    </source>
</evidence>
<dbReference type="EMBL" id="BLXT01002711">
    <property type="protein sequence ID" value="GFN96903.1"/>
    <property type="molecule type" value="Genomic_DNA"/>
</dbReference>
<keyword evidence="3" id="KW-1185">Reference proteome</keyword>
<reference evidence="2 3" key="1">
    <citation type="journal article" date="2021" name="Elife">
        <title>Chloroplast acquisition without the gene transfer in kleptoplastic sea slugs, Plakobranchus ocellatus.</title>
        <authorList>
            <person name="Maeda T."/>
            <person name="Takahashi S."/>
            <person name="Yoshida T."/>
            <person name="Shimamura S."/>
            <person name="Takaki Y."/>
            <person name="Nagai Y."/>
            <person name="Toyoda A."/>
            <person name="Suzuki Y."/>
            <person name="Arimoto A."/>
            <person name="Ishii H."/>
            <person name="Satoh N."/>
            <person name="Nishiyama T."/>
            <person name="Hasebe M."/>
            <person name="Maruyama T."/>
            <person name="Minagawa J."/>
            <person name="Obokata J."/>
            <person name="Shigenobu S."/>
        </authorList>
    </citation>
    <scope>NUCLEOTIDE SEQUENCE [LARGE SCALE GENOMIC DNA]</scope>
</reference>
<dbReference type="AlphaFoldDB" id="A0AAV3ZR59"/>
<evidence type="ECO:0000256" key="1">
    <source>
        <dbReference type="SAM" id="MobiDB-lite"/>
    </source>
</evidence>
<feature type="compositionally biased region" description="Low complexity" evidence="1">
    <location>
        <begin position="149"/>
        <end position="165"/>
    </location>
</feature>
<feature type="compositionally biased region" description="Low complexity" evidence="1">
    <location>
        <begin position="119"/>
        <end position="134"/>
    </location>
</feature>
<name>A0AAV3ZR59_9GAST</name>
<feature type="compositionally biased region" description="Basic and acidic residues" evidence="1">
    <location>
        <begin position="75"/>
        <end position="97"/>
    </location>
</feature>
<gene>
    <name evidence="2" type="ORF">PoB_002340900</name>
</gene>
<dbReference type="Proteomes" id="UP000735302">
    <property type="component" value="Unassembled WGS sequence"/>
</dbReference>
<comment type="caution">
    <text evidence="2">The sequence shown here is derived from an EMBL/GenBank/DDBJ whole genome shotgun (WGS) entry which is preliminary data.</text>
</comment>
<organism evidence="2 3">
    <name type="scientific">Plakobranchus ocellatus</name>
    <dbReference type="NCBI Taxonomy" id="259542"/>
    <lineage>
        <taxon>Eukaryota</taxon>
        <taxon>Metazoa</taxon>
        <taxon>Spiralia</taxon>
        <taxon>Lophotrochozoa</taxon>
        <taxon>Mollusca</taxon>
        <taxon>Gastropoda</taxon>
        <taxon>Heterobranchia</taxon>
        <taxon>Euthyneura</taxon>
        <taxon>Panpulmonata</taxon>
        <taxon>Sacoglossa</taxon>
        <taxon>Placobranchoidea</taxon>
        <taxon>Plakobranchidae</taxon>
        <taxon>Plakobranchus</taxon>
    </lineage>
</organism>
<sequence>MGVIGKALMRGIQGNENVDKLAKAALKGASSSGKFICYPDLKPKINTYINSVWQKNWDAEGANKLHEVLPNLGEDLHRRGEGAGRSRWGGGRDDRGSRGFSGGGGNRDFNPSNRGGGSYSSSSRGGHSSSNSTRGSGGRDQFGRDRPNPSHTNSHSSSHSNQQRSGAGGNFSQGFQNNQSAPKPLMGTPGKPPLMGAGGGNFQQGNQSGGPPQRFQQQQASSGGYSNQQQQGMYGGMQRQQQQPPPQHNWNQPPPPQQQFRAPPPPLPLGNPPPPPPPQRM</sequence>
<protein>
    <submittedName>
        <fullName evidence="2">Uncharacterized protein</fullName>
    </submittedName>
</protein>
<feature type="compositionally biased region" description="Polar residues" evidence="1">
    <location>
        <begin position="172"/>
        <end position="181"/>
    </location>
</feature>
<accession>A0AAV3ZR59</accession>
<proteinExistence type="predicted"/>
<evidence type="ECO:0000313" key="3">
    <source>
        <dbReference type="Proteomes" id="UP000735302"/>
    </source>
</evidence>